<evidence type="ECO:0000313" key="1">
    <source>
        <dbReference type="EMBL" id="MFC3571432.1"/>
    </source>
</evidence>
<name>A0ABV7S4Z5_9RHOB</name>
<evidence type="ECO:0000313" key="2">
    <source>
        <dbReference type="Proteomes" id="UP001595596"/>
    </source>
</evidence>
<organism evidence="1 2">
    <name type="scientific">Paracoccus simplex</name>
    <dbReference type="NCBI Taxonomy" id="2086346"/>
    <lineage>
        <taxon>Bacteria</taxon>
        <taxon>Pseudomonadati</taxon>
        <taxon>Pseudomonadota</taxon>
        <taxon>Alphaproteobacteria</taxon>
        <taxon>Rhodobacterales</taxon>
        <taxon>Paracoccaceae</taxon>
        <taxon>Paracoccus</taxon>
    </lineage>
</organism>
<proteinExistence type="predicted"/>
<keyword evidence="2" id="KW-1185">Reference proteome</keyword>
<gene>
    <name evidence="1" type="ORF">ACFOMP_18420</name>
</gene>
<sequence length="220" mass="23163">MLDGDALLDLYQRGRAGDALDRAALLGRAAAGAGAETLPLGELDRRIWALRARLVAETGGPAGDEAVCTCPACGARLEFALPADFAPPPAVAQTVVVDWQGETHVLRLPRLADFGPQGLRLQALGAAPWHDPGFAALAAEALQAADPALGLTLAMDCPECGAALAEGFDPAAWLWAEIEDKARRLLSEVVRLARAFGWSERDILAMPPARRALYLAEVAP</sequence>
<dbReference type="Proteomes" id="UP001595596">
    <property type="component" value="Unassembled WGS sequence"/>
</dbReference>
<comment type="caution">
    <text evidence="1">The sequence shown here is derived from an EMBL/GenBank/DDBJ whole genome shotgun (WGS) entry which is preliminary data.</text>
</comment>
<reference evidence="2" key="1">
    <citation type="journal article" date="2019" name="Int. J. Syst. Evol. Microbiol.">
        <title>The Global Catalogue of Microorganisms (GCM) 10K type strain sequencing project: providing services to taxonomists for standard genome sequencing and annotation.</title>
        <authorList>
            <consortium name="The Broad Institute Genomics Platform"/>
            <consortium name="The Broad Institute Genome Sequencing Center for Infectious Disease"/>
            <person name="Wu L."/>
            <person name="Ma J."/>
        </authorList>
    </citation>
    <scope>NUCLEOTIDE SEQUENCE [LARGE SCALE GENOMIC DNA]</scope>
    <source>
        <strain evidence="2">VKM B-3226</strain>
    </source>
</reference>
<protein>
    <recommendedName>
        <fullName evidence="3">Phage baseplate protein</fullName>
    </recommendedName>
</protein>
<dbReference type="EMBL" id="JBHRXE010000060">
    <property type="protein sequence ID" value="MFC3571432.1"/>
    <property type="molecule type" value="Genomic_DNA"/>
</dbReference>
<evidence type="ECO:0008006" key="3">
    <source>
        <dbReference type="Google" id="ProtNLM"/>
    </source>
</evidence>
<dbReference type="RefSeq" id="WP_379033287.1">
    <property type="nucleotide sequence ID" value="NZ_JBHRXE010000060.1"/>
</dbReference>
<accession>A0ABV7S4Z5</accession>